<evidence type="ECO:0000313" key="2">
    <source>
        <dbReference type="Proteomes" id="UP000830671"/>
    </source>
</evidence>
<name>A0A9Q8SWK5_9PEZI</name>
<sequence length="908" mass="99269">MGSWAPWSEAGAVAATLGGRISGAAGRISSPFGNLNVRRAAISLIPRPAGGPGPSRSFMMDPSNLVGCSPANQDNNRADAHHELAANQSNRTSNVDVSEGCTLEKIKIGPASNYVTSPPKSKPPAVAPLALAFRIPLGLAPSIGPFGVGIDSRNTSQSTPIYCQHCSSGEGGVPMHLCTYTTATKPAKLGNVAAAMDGRAGKEKEKVEAKRNAVTLPASVVPPPAIQPSSLVSIGKRNEQCCGKEQQRWLMFGRLFASLSFLGPSSVSSLLSDSDSRQTAVLREWKRFSIYRTAAATYKLTSIPEHEIVRPRSRELLPLSTSSAVPSDSRHLKKRHWLVSGAACITLHIYARRLPYQLAAKSRQLLSHLGLVMDSRQAPPVHDMKNYYKHMLARPSRSCNFHTLMAWNLLTTFVQSDVSSSPVIVMPSFVVFSFCPPSPDHNETLSYSFAALIAAVATQENGLPPELFVVASGQFGYGDPRCTHHASHRCITHLAVDGMNALFHCCHKGICPEPSESLLTPRYESKSNTCCWAEYGFYYSARLRPVPNLSHHQPQVSVLLCVTQTEGSNNVDDLSALRAYQSALRSFICTAWRGGNRALSTSHGVLNLQPSGLDSEPTSTTRIQFGHSPRFPSRGHEMTLFSLRNHGERSRNRIRLQPSITSFRPSNARTRRTRYWLLDERCFSAVTPNPGSVYSPLRRANAFFQRGCPDCMVGEPVSAARLGHSPLRRWLVERYRQPSAIPTTGNQRFHTVFHFPLRPPLQRTFALQMGYDFLASPGKPQMAGLGSLFSLNEQSGHHLARHKEIMYQTANGSRAQHRMEAIHRDSEREARGAMSSAMTTSQLPDSRTLCLGILGIARIQVCKVPHALGGSSSAEREHRIEYSAINAPDTVAEVHNVDQIGGNGAWAE</sequence>
<dbReference type="KEGG" id="clup:CLUP02_10319"/>
<dbReference type="EMBL" id="CP019477">
    <property type="protein sequence ID" value="UQC84823.1"/>
    <property type="molecule type" value="Genomic_DNA"/>
</dbReference>
<accession>A0A9Q8SWK5</accession>
<dbReference type="AlphaFoldDB" id="A0A9Q8SWK5"/>
<dbReference type="Proteomes" id="UP000830671">
    <property type="component" value="Chromosome 5"/>
</dbReference>
<keyword evidence="2" id="KW-1185">Reference proteome</keyword>
<evidence type="ECO:0000313" key="1">
    <source>
        <dbReference type="EMBL" id="UQC84823.1"/>
    </source>
</evidence>
<proteinExistence type="predicted"/>
<dbReference type="GeneID" id="73344305"/>
<reference evidence="1" key="1">
    <citation type="journal article" date="2021" name="Mol. Plant Microbe Interact.">
        <title>Complete Genome Sequence of the Plant-Pathogenic Fungus Colletotrichum lupini.</title>
        <authorList>
            <person name="Baroncelli R."/>
            <person name="Pensec F."/>
            <person name="Da Lio D."/>
            <person name="Boufleur T."/>
            <person name="Vicente I."/>
            <person name="Sarrocco S."/>
            <person name="Picot A."/>
            <person name="Baraldi E."/>
            <person name="Sukno S."/>
            <person name="Thon M."/>
            <person name="Le Floch G."/>
        </authorList>
    </citation>
    <scope>NUCLEOTIDE SEQUENCE</scope>
    <source>
        <strain evidence="1">IMI 504893</strain>
    </source>
</reference>
<protein>
    <submittedName>
        <fullName evidence="1">Uncharacterized protein</fullName>
    </submittedName>
</protein>
<gene>
    <name evidence="1" type="ORF">CLUP02_10319</name>
</gene>
<organism evidence="1 2">
    <name type="scientific">Colletotrichum lupini</name>
    <dbReference type="NCBI Taxonomy" id="145971"/>
    <lineage>
        <taxon>Eukaryota</taxon>
        <taxon>Fungi</taxon>
        <taxon>Dikarya</taxon>
        <taxon>Ascomycota</taxon>
        <taxon>Pezizomycotina</taxon>
        <taxon>Sordariomycetes</taxon>
        <taxon>Hypocreomycetidae</taxon>
        <taxon>Glomerellales</taxon>
        <taxon>Glomerellaceae</taxon>
        <taxon>Colletotrichum</taxon>
        <taxon>Colletotrichum acutatum species complex</taxon>
    </lineage>
</organism>
<dbReference type="RefSeq" id="XP_049146440.1">
    <property type="nucleotide sequence ID" value="XM_049289295.1"/>
</dbReference>